<dbReference type="Pfam" id="PF00102">
    <property type="entry name" value="Y_phosphatase"/>
    <property type="match status" value="2"/>
</dbReference>
<keyword evidence="6" id="KW-1185">Reference proteome</keyword>
<feature type="domain" description="Tyrosine-protein phosphatase" evidence="3">
    <location>
        <begin position="151"/>
        <end position="447"/>
    </location>
</feature>
<evidence type="ECO:0000313" key="5">
    <source>
        <dbReference type="EMBL" id="CAI5439205.1"/>
    </source>
</evidence>
<evidence type="ECO:0000256" key="1">
    <source>
        <dbReference type="SAM" id="MobiDB-lite"/>
    </source>
</evidence>
<dbReference type="InterPro" id="IPR000242">
    <property type="entry name" value="PTP_cat"/>
</dbReference>
<dbReference type="PROSITE" id="PS50056">
    <property type="entry name" value="TYR_PHOSPHATASE_2"/>
    <property type="match status" value="1"/>
</dbReference>
<dbReference type="InterPro" id="IPR000387">
    <property type="entry name" value="Tyr_Pase_dom"/>
</dbReference>
<dbReference type="InterPro" id="IPR029021">
    <property type="entry name" value="Prot-tyrosine_phosphatase-like"/>
</dbReference>
<dbReference type="PROSITE" id="PS00383">
    <property type="entry name" value="TYR_PHOSPHATASE_1"/>
    <property type="match status" value="1"/>
</dbReference>
<evidence type="ECO:0000313" key="6">
    <source>
        <dbReference type="Proteomes" id="UP001152747"/>
    </source>
</evidence>
<gene>
    <name evidence="5" type="ORF">CAMP_LOCUS1842</name>
</gene>
<comment type="caution">
    <text evidence="5">The sequence shown here is derived from an EMBL/GenBank/DDBJ whole genome shotgun (WGS) entry which is preliminary data.</text>
</comment>
<reference evidence="5" key="1">
    <citation type="submission" date="2022-11" db="EMBL/GenBank/DDBJ databases">
        <authorList>
            <person name="Kikuchi T."/>
        </authorList>
    </citation>
    <scope>NUCLEOTIDE SEQUENCE</scope>
    <source>
        <strain evidence="5">PS1010</strain>
    </source>
</reference>
<dbReference type="InterPro" id="IPR003595">
    <property type="entry name" value="Tyr_Pase_cat"/>
</dbReference>
<feature type="compositionally biased region" description="Low complexity" evidence="1">
    <location>
        <begin position="42"/>
        <end position="51"/>
    </location>
</feature>
<dbReference type="Proteomes" id="UP001152747">
    <property type="component" value="Unassembled WGS sequence"/>
</dbReference>
<evidence type="ECO:0000256" key="2">
    <source>
        <dbReference type="SAM" id="Phobius"/>
    </source>
</evidence>
<feature type="domain" description="Tyrosine specific protein phosphatases" evidence="4">
    <location>
        <begin position="365"/>
        <end position="438"/>
    </location>
</feature>
<dbReference type="GO" id="GO:0004725">
    <property type="term" value="F:protein tyrosine phosphatase activity"/>
    <property type="evidence" value="ECO:0007669"/>
    <property type="project" value="InterPro"/>
</dbReference>
<keyword evidence="2" id="KW-1133">Transmembrane helix</keyword>
<dbReference type="SMART" id="SM00404">
    <property type="entry name" value="PTPc_motif"/>
    <property type="match status" value="1"/>
</dbReference>
<dbReference type="InterPro" id="IPR016130">
    <property type="entry name" value="Tyr_Pase_AS"/>
</dbReference>
<dbReference type="PANTHER" id="PTHR23219:SF16">
    <property type="entry name" value="TYROSINE-PROTEIN PHOSPHATASE DOMAIN-CONTAINING PROTEIN"/>
    <property type="match status" value="1"/>
</dbReference>
<keyword evidence="2" id="KW-0812">Transmembrane</keyword>
<dbReference type="EMBL" id="CANHGI010000001">
    <property type="protein sequence ID" value="CAI5439205.1"/>
    <property type="molecule type" value="Genomic_DNA"/>
</dbReference>
<feature type="region of interest" description="Disordered" evidence="1">
    <location>
        <begin position="235"/>
        <end position="259"/>
    </location>
</feature>
<evidence type="ECO:0008006" key="7">
    <source>
        <dbReference type="Google" id="ProtNLM"/>
    </source>
</evidence>
<organism evidence="5 6">
    <name type="scientific">Caenorhabditis angaria</name>
    <dbReference type="NCBI Taxonomy" id="860376"/>
    <lineage>
        <taxon>Eukaryota</taxon>
        <taxon>Metazoa</taxon>
        <taxon>Ecdysozoa</taxon>
        <taxon>Nematoda</taxon>
        <taxon>Chromadorea</taxon>
        <taxon>Rhabditida</taxon>
        <taxon>Rhabditina</taxon>
        <taxon>Rhabditomorpha</taxon>
        <taxon>Rhabditoidea</taxon>
        <taxon>Rhabditidae</taxon>
        <taxon>Peloderinae</taxon>
        <taxon>Caenorhabditis</taxon>
    </lineage>
</organism>
<evidence type="ECO:0000259" key="3">
    <source>
        <dbReference type="PROSITE" id="PS50055"/>
    </source>
</evidence>
<name>A0A9P1MTL5_9PELO</name>
<dbReference type="CDD" id="cd00047">
    <property type="entry name" value="PTPc"/>
    <property type="match status" value="1"/>
</dbReference>
<sequence>MFGGKKGGRSNSKKTVKKQYALKKKDTLEDDDDLFGGNSPTHGGASSHESGAGSGPVRKRNSHKLLSHDSKGGSKKKKEASQMGNVAKNSRNSGSRKSKKVLRVDPNMCAGVKRFEETIRGMLSYGGLPAYYEQRLKTYTAPSPTTAADSNPTKNRAAVTCYDHSRVKLVPTETRKSDYINASHISFANVNRKYILAQYPLPDALEDFWTMIFDNEVETVLSVFNPFGDPEIKEFQDKPTGSYKRSSKSEKRSVMQQSSVNQISECRPLSIRETKFNMTQSHREIAMTSKRCALADSTAYFPLKEGQFVTIGRFFVHTRKVEMPEKPFRPFIYTIEVLPEGCSECKFVRIINYPHWKSNGKPNVKVLLYMLRAIGADPLQKGPILMHCDNGLNRSALLLLTDVISSLCLEGKPFDIDETFRQIRQQRGGAFQATFYFTFAIYTIASYVYLRCKSRGAVNNETLQIMKTLVRDLMKQCPSRETS</sequence>
<feature type="compositionally biased region" description="Basic residues" evidence="1">
    <location>
        <begin position="1"/>
        <end position="22"/>
    </location>
</feature>
<dbReference type="Gene3D" id="3.90.190.10">
    <property type="entry name" value="Protein tyrosine phosphatase superfamily"/>
    <property type="match status" value="1"/>
</dbReference>
<dbReference type="SMART" id="SM00194">
    <property type="entry name" value="PTPc"/>
    <property type="match status" value="1"/>
</dbReference>
<protein>
    <recommendedName>
        <fullName evidence="7">Tyrosine-protein phosphatase domain-containing protein</fullName>
    </recommendedName>
</protein>
<evidence type="ECO:0000259" key="4">
    <source>
        <dbReference type="PROSITE" id="PS50056"/>
    </source>
</evidence>
<accession>A0A9P1MTL5</accession>
<dbReference type="PROSITE" id="PS50055">
    <property type="entry name" value="TYR_PHOSPHATASE_PTP"/>
    <property type="match status" value="1"/>
</dbReference>
<proteinExistence type="predicted"/>
<dbReference type="PRINTS" id="PR00700">
    <property type="entry name" value="PRTYPHPHTASE"/>
</dbReference>
<dbReference type="PANTHER" id="PTHR23219">
    <property type="entry name" value="TYROSINE-PROTEIN PHOSPHATASE C15H7.3-RELATED"/>
    <property type="match status" value="1"/>
</dbReference>
<dbReference type="SUPFAM" id="SSF52799">
    <property type="entry name" value="(Phosphotyrosine protein) phosphatases II"/>
    <property type="match status" value="1"/>
</dbReference>
<feature type="region of interest" description="Disordered" evidence="1">
    <location>
        <begin position="1"/>
        <end position="102"/>
    </location>
</feature>
<dbReference type="OrthoDB" id="165498at2759"/>
<dbReference type="AlphaFoldDB" id="A0A9P1MTL5"/>
<feature type="transmembrane region" description="Helical" evidence="2">
    <location>
        <begin position="430"/>
        <end position="450"/>
    </location>
</feature>
<keyword evidence="2" id="KW-0472">Membrane</keyword>